<dbReference type="PANTHER" id="PTHR43300:SF7">
    <property type="entry name" value="UDP-N-ACETYLBACILLOSAMINE N-ACETYLTRANSFERASE"/>
    <property type="match status" value="1"/>
</dbReference>
<feature type="site" description="Increases basicity of active site His" evidence="2">
    <location>
        <position position="138"/>
    </location>
</feature>
<dbReference type="Pfam" id="PF00132">
    <property type="entry name" value="Hexapep"/>
    <property type="match status" value="1"/>
</dbReference>
<dbReference type="AlphaFoldDB" id="A0A4Y8ZYZ0"/>
<proteinExistence type="inferred from homology"/>
<protein>
    <recommendedName>
        <fullName evidence="5">Acetyltransferase</fullName>
    </recommendedName>
</protein>
<reference evidence="3 4" key="1">
    <citation type="submission" date="2019-03" db="EMBL/GenBank/DDBJ databases">
        <title>Genome sequence of Sphingomonas sp. 17J27-24.</title>
        <authorList>
            <person name="Kim M."/>
            <person name="Maeng S."/>
            <person name="Sathiyaraj S."/>
        </authorList>
    </citation>
    <scope>NUCLEOTIDE SEQUENCE [LARGE SCALE GENOMIC DNA]</scope>
    <source>
        <strain evidence="3 4">17J27-24</strain>
    </source>
</reference>
<evidence type="ECO:0000256" key="1">
    <source>
        <dbReference type="ARBA" id="ARBA00007274"/>
    </source>
</evidence>
<organism evidence="3 4">
    <name type="scientific">Sphingomonas parva</name>
    <dbReference type="NCBI Taxonomy" id="2555898"/>
    <lineage>
        <taxon>Bacteria</taxon>
        <taxon>Pseudomonadati</taxon>
        <taxon>Pseudomonadota</taxon>
        <taxon>Alphaproteobacteria</taxon>
        <taxon>Sphingomonadales</taxon>
        <taxon>Sphingomonadaceae</taxon>
        <taxon>Sphingomonas</taxon>
    </lineage>
</organism>
<sequence>MSPFVIIGAGGLGRELLGWIAGSGPAARERFKVEAFISEADDAGGTCHGLPVIRPEAWQGPPPRFIIAFADPAEKKRVALALAARGWQAETYIHESAAVGLGARIGAGTSIFPFCRISSDCEIGEHVLVNGGSGVGHDSVVGSYSSLLGAVSVNGNVTVGEGVLFGAGSTIYPGKKIGSWATIGLGSVALRNVPERATMFGNPARRIG</sequence>
<comment type="similarity">
    <text evidence="1">Belongs to the transferase hexapeptide repeat family.</text>
</comment>
<dbReference type="CDD" id="cd03360">
    <property type="entry name" value="LbH_AT_putative"/>
    <property type="match status" value="1"/>
</dbReference>
<gene>
    <name evidence="3" type="ORF">E2493_01145</name>
</gene>
<dbReference type="Proteomes" id="UP000298213">
    <property type="component" value="Unassembled WGS sequence"/>
</dbReference>
<dbReference type="Gene3D" id="3.40.50.20">
    <property type="match status" value="1"/>
</dbReference>
<keyword evidence="4" id="KW-1185">Reference proteome</keyword>
<dbReference type="SUPFAM" id="SSF51161">
    <property type="entry name" value="Trimeric LpxA-like enzymes"/>
    <property type="match status" value="1"/>
</dbReference>
<comment type="caution">
    <text evidence="3">The sequence shown here is derived from an EMBL/GenBank/DDBJ whole genome shotgun (WGS) entry which is preliminary data.</text>
</comment>
<dbReference type="Gene3D" id="2.160.10.10">
    <property type="entry name" value="Hexapeptide repeat proteins"/>
    <property type="match status" value="1"/>
</dbReference>
<accession>A0A4Y8ZYZ0</accession>
<name>A0A4Y8ZYZ0_9SPHN</name>
<dbReference type="InterPro" id="IPR011004">
    <property type="entry name" value="Trimer_LpxA-like_sf"/>
</dbReference>
<dbReference type="PANTHER" id="PTHR43300">
    <property type="entry name" value="ACETYLTRANSFERASE"/>
    <property type="match status" value="1"/>
</dbReference>
<dbReference type="InterPro" id="IPR020019">
    <property type="entry name" value="AcTrfase_PglD-like"/>
</dbReference>
<feature type="active site" description="Proton acceptor" evidence="2">
    <location>
        <position position="137"/>
    </location>
</feature>
<dbReference type="InterPro" id="IPR001451">
    <property type="entry name" value="Hexapep"/>
</dbReference>
<evidence type="ECO:0008006" key="5">
    <source>
        <dbReference type="Google" id="ProtNLM"/>
    </source>
</evidence>
<dbReference type="InterPro" id="IPR050179">
    <property type="entry name" value="Trans_hexapeptide_repeat"/>
</dbReference>
<dbReference type="OrthoDB" id="9815592at2"/>
<dbReference type="EMBL" id="SPDV01000002">
    <property type="protein sequence ID" value="TFI59886.1"/>
    <property type="molecule type" value="Genomic_DNA"/>
</dbReference>
<dbReference type="RefSeq" id="WP_135082885.1">
    <property type="nucleotide sequence ID" value="NZ_SPDV01000002.1"/>
</dbReference>
<evidence type="ECO:0000313" key="3">
    <source>
        <dbReference type="EMBL" id="TFI59886.1"/>
    </source>
</evidence>
<dbReference type="NCBIfam" id="TIGR03570">
    <property type="entry name" value="NeuD_NnaD"/>
    <property type="match status" value="1"/>
</dbReference>
<evidence type="ECO:0000313" key="4">
    <source>
        <dbReference type="Proteomes" id="UP000298213"/>
    </source>
</evidence>
<evidence type="ECO:0000256" key="2">
    <source>
        <dbReference type="PIRSR" id="PIRSR620019-1"/>
    </source>
</evidence>